<accession>A0AAD4PSY1</accession>
<keyword evidence="3 6" id="KW-1133">Transmembrane helix</keyword>
<protein>
    <recommendedName>
        <fullName evidence="7">G-protein coupled receptors family 2 profile 2 domain-containing protein</fullName>
    </recommendedName>
</protein>
<evidence type="ECO:0000256" key="4">
    <source>
        <dbReference type="ARBA" id="ARBA00023136"/>
    </source>
</evidence>
<evidence type="ECO:0000256" key="2">
    <source>
        <dbReference type="ARBA" id="ARBA00022692"/>
    </source>
</evidence>
<evidence type="ECO:0000256" key="6">
    <source>
        <dbReference type="SAM" id="Phobius"/>
    </source>
</evidence>
<keyword evidence="9" id="KW-1185">Reference proteome</keyword>
<dbReference type="GO" id="GO:0004930">
    <property type="term" value="F:G protein-coupled receptor activity"/>
    <property type="evidence" value="ECO:0007669"/>
    <property type="project" value="TreeGrafter"/>
</dbReference>
<comment type="subcellular location">
    <subcellularLocation>
        <location evidence="1">Membrane</location>
        <topology evidence="1">Multi-pass membrane protein</topology>
    </subcellularLocation>
</comment>
<dbReference type="PANTHER" id="PTHR23112:SF0">
    <property type="entry name" value="TRANSMEMBRANE PROTEIN 116"/>
    <property type="match status" value="1"/>
</dbReference>
<feature type="transmembrane region" description="Helical" evidence="6">
    <location>
        <begin position="164"/>
        <end position="186"/>
    </location>
</feature>
<evidence type="ECO:0000259" key="7">
    <source>
        <dbReference type="PROSITE" id="PS50261"/>
    </source>
</evidence>
<keyword evidence="2 6" id="KW-0812">Transmembrane</keyword>
<dbReference type="GO" id="GO:0007166">
    <property type="term" value="P:cell surface receptor signaling pathway"/>
    <property type="evidence" value="ECO:0007669"/>
    <property type="project" value="InterPro"/>
</dbReference>
<dbReference type="PROSITE" id="PS50261">
    <property type="entry name" value="G_PROTEIN_RECEP_F2_4"/>
    <property type="match status" value="1"/>
</dbReference>
<evidence type="ECO:0000313" key="9">
    <source>
        <dbReference type="Proteomes" id="UP001201262"/>
    </source>
</evidence>
<keyword evidence="4 6" id="KW-0472">Membrane</keyword>
<evidence type="ECO:0000256" key="3">
    <source>
        <dbReference type="ARBA" id="ARBA00022989"/>
    </source>
</evidence>
<feature type="transmembrane region" description="Helical" evidence="6">
    <location>
        <begin position="122"/>
        <end position="140"/>
    </location>
</feature>
<feature type="region of interest" description="Disordered" evidence="5">
    <location>
        <begin position="223"/>
        <end position="250"/>
    </location>
</feature>
<dbReference type="EMBL" id="JAJTJA010000011">
    <property type="protein sequence ID" value="KAH8692246.1"/>
    <property type="molecule type" value="Genomic_DNA"/>
</dbReference>
<gene>
    <name evidence="8" type="ORF">BGW36DRAFT_419550</name>
</gene>
<organism evidence="8 9">
    <name type="scientific">Talaromyces proteolyticus</name>
    <dbReference type="NCBI Taxonomy" id="1131652"/>
    <lineage>
        <taxon>Eukaryota</taxon>
        <taxon>Fungi</taxon>
        <taxon>Dikarya</taxon>
        <taxon>Ascomycota</taxon>
        <taxon>Pezizomycotina</taxon>
        <taxon>Eurotiomycetes</taxon>
        <taxon>Eurotiomycetidae</taxon>
        <taxon>Eurotiales</taxon>
        <taxon>Trichocomaceae</taxon>
        <taxon>Talaromyces</taxon>
        <taxon>Talaromyces sect. Bacilispori</taxon>
    </lineage>
</organism>
<feature type="domain" description="G-protein coupled receptors family 2 profile 2" evidence="7">
    <location>
        <begin position="11"/>
        <end position="359"/>
    </location>
</feature>
<dbReference type="GO" id="GO:0007189">
    <property type="term" value="P:adenylate cyclase-activating G protein-coupled receptor signaling pathway"/>
    <property type="evidence" value="ECO:0007669"/>
    <property type="project" value="TreeGrafter"/>
</dbReference>
<dbReference type="InterPro" id="IPR017981">
    <property type="entry name" value="GPCR_2-like_7TM"/>
</dbReference>
<evidence type="ECO:0000256" key="5">
    <source>
        <dbReference type="SAM" id="MobiDB-lite"/>
    </source>
</evidence>
<feature type="transmembrane region" description="Helical" evidence="6">
    <location>
        <begin position="17"/>
        <end position="34"/>
    </location>
</feature>
<dbReference type="Pfam" id="PF05462">
    <property type="entry name" value="Dicty_CAR"/>
    <property type="match status" value="1"/>
</dbReference>
<dbReference type="PANTHER" id="PTHR23112">
    <property type="entry name" value="G PROTEIN-COUPLED RECEPTOR 157-RELATED"/>
    <property type="match status" value="1"/>
</dbReference>
<feature type="transmembrane region" description="Helical" evidence="6">
    <location>
        <begin position="299"/>
        <end position="318"/>
    </location>
</feature>
<dbReference type="SUPFAM" id="SSF81321">
    <property type="entry name" value="Family A G protein-coupled receptor-like"/>
    <property type="match status" value="1"/>
</dbReference>
<name>A0AAD4PSY1_9EURO</name>
<feature type="compositionally biased region" description="Low complexity" evidence="5">
    <location>
        <begin position="232"/>
        <end position="250"/>
    </location>
</feature>
<evidence type="ECO:0000256" key="1">
    <source>
        <dbReference type="ARBA" id="ARBA00004141"/>
    </source>
</evidence>
<dbReference type="Proteomes" id="UP001201262">
    <property type="component" value="Unassembled WGS sequence"/>
</dbReference>
<sequence length="383" mass="43508">MSPTEQQLFAISTAERTTAAISLLGTSIIVGSFLGSKSFRKPVNRLAFYASWGNILSNIGQLIARSGIELGLNTPLCQFQACLLQWSVQSDAYWTFAMACNVYLTFYHQYEAVQLRKLEWRYIVLCYGLPLIPAIVFLFIETEERGKIYGSGLLWCWISVPWNYLRLGCFYGPIWLMICLTVLIYIRTGREMFTNRRLFNLNAGKARSSTICACTLSPTDPWKQPTTRFVEDSGPQSPTSSSTTWDDDTNWASSLNPTAPITLSEEFGLSPAQPSQQRDDAQNRVESVGGVKMDAASWVYTKCAMLYFIALVVTWVPSTVNRIYSIVHPDEPSFALNLLSAIVLPLQGFWNSLIYVSISWRTFRRLYQDLKNWRLEAFLRMNV</sequence>
<dbReference type="Gene3D" id="1.20.1070.10">
    <property type="entry name" value="Rhodopsin 7-helix transmembrane proteins"/>
    <property type="match status" value="1"/>
</dbReference>
<proteinExistence type="predicted"/>
<reference evidence="8" key="1">
    <citation type="submission" date="2021-12" db="EMBL/GenBank/DDBJ databases">
        <title>Convergent genome expansion in fungi linked to evolution of root-endophyte symbiosis.</title>
        <authorList>
            <consortium name="DOE Joint Genome Institute"/>
            <person name="Ke Y.-H."/>
            <person name="Bonito G."/>
            <person name="Liao H.-L."/>
            <person name="Looney B."/>
            <person name="Rojas-Flechas A."/>
            <person name="Nash J."/>
            <person name="Hameed K."/>
            <person name="Schadt C."/>
            <person name="Martin F."/>
            <person name="Crous P.W."/>
            <person name="Miettinen O."/>
            <person name="Magnuson J.K."/>
            <person name="Labbe J."/>
            <person name="Jacobson D."/>
            <person name="Doktycz M.J."/>
            <person name="Veneault-Fourrey C."/>
            <person name="Kuo A."/>
            <person name="Mondo S."/>
            <person name="Calhoun S."/>
            <person name="Riley R."/>
            <person name="Ohm R."/>
            <person name="LaButti K."/>
            <person name="Andreopoulos B."/>
            <person name="Pangilinan J."/>
            <person name="Nolan M."/>
            <person name="Tritt A."/>
            <person name="Clum A."/>
            <person name="Lipzen A."/>
            <person name="Daum C."/>
            <person name="Barry K."/>
            <person name="Grigoriev I.V."/>
            <person name="Vilgalys R."/>
        </authorList>
    </citation>
    <scope>NUCLEOTIDE SEQUENCE</scope>
    <source>
        <strain evidence="8">PMI_201</strain>
    </source>
</reference>
<feature type="transmembrane region" description="Helical" evidence="6">
    <location>
        <begin position="338"/>
        <end position="358"/>
    </location>
</feature>
<dbReference type="AlphaFoldDB" id="A0AAD4PSY1"/>
<evidence type="ECO:0000313" key="8">
    <source>
        <dbReference type="EMBL" id="KAH8692246.1"/>
    </source>
</evidence>
<dbReference type="GeneID" id="70249749"/>
<comment type="caution">
    <text evidence="8">The sequence shown here is derived from an EMBL/GenBank/DDBJ whole genome shotgun (WGS) entry which is preliminary data.</text>
</comment>
<dbReference type="RefSeq" id="XP_046068243.1">
    <property type="nucleotide sequence ID" value="XM_046219462.1"/>
</dbReference>
<dbReference type="GO" id="GO:0005886">
    <property type="term" value="C:plasma membrane"/>
    <property type="evidence" value="ECO:0007669"/>
    <property type="project" value="TreeGrafter"/>
</dbReference>